<dbReference type="OrthoDB" id="5599902at2759"/>
<dbReference type="InterPro" id="IPR058345">
    <property type="entry name" value="DUF8032"/>
</dbReference>
<dbReference type="AlphaFoldDB" id="A0A1C7NCP1"/>
<sequence length="398" mass="44465">MAPFPCREQAKYHLEATLSWPTLVAPENQSNFQPPQQHDLMHTLNSTELDMSSLVGVDQTLWPISGPDTNQFNDTSSQQAIASSLDPLFWNTSRGIHVPPTIKEDWPLSNTVFMQHQPVPYQHQFVLPPTPPVSSPNTHVNSLLPSSLSSSSSTSSASSTTTTTLSNCKRNSVTELGSMHREITPSTPISSSPNGNSLSPPPLVSVIPQSKLTSSSSTPTIKSRGPGRRKSADSHHTPTRTYRRRASSQPSVASVVSLSAHEPVARIIDGIEHITFLYSHDRLVKEYTVRTDVESVCLDHIPISFRVQNAIYPRANVSREEYDGNRWEYETSCNKLGWELCWLNQDQLCGRRGLIQRAVDSYRNRHAEMRSRRVTRQEKVANGTLRKRRAKKSHSALL</sequence>
<evidence type="ECO:0000256" key="1">
    <source>
        <dbReference type="SAM" id="MobiDB-lite"/>
    </source>
</evidence>
<evidence type="ECO:0000313" key="4">
    <source>
        <dbReference type="Proteomes" id="UP000093000"/>
    </source>
</evidence>
<organism evidence="3 4">
    <name type="scientific">Choanephora cucurbitarum</name>
    <dbReference type="NCBI Taxonomy" id="101091"/>
    <lineage>
        <taxon>Eukaryota</taxon>
        <taxon>Fungi</taxon>
        <taxon>Fungi incertae sedis</taxon>
        <taxon>Mucoromycota</taxon>
        <taxon>Mucoromycotina</taxon>
        <taxon>Mucoromycetes</taxon>
        <taxon>Mucorales</taxon>
        <taxon>Mucorineae</taxon>
        <taxon>Choanephoraceae</taxon>
        <taxon>Choanephoroideae</taxon>
        <taxon>Choanephora</taxon>
    </lineage>
</organism>
<feature type="region of interest" description="Disordered" evidence="1">
    <location>
        <begin position="125"/>
        <end position="248"/>
    </location>
</feature>
<comment type="caution">
    <text evidence="3">The sequence shown here is derived from an EMBL/GenBank/DDBJ whole genome shotgun (WGS) entry which is preliminary data.</text>
</comment>
<reference evidence="3 4" key="1">
    <citation type="submission" date="2016-03" db="EMBL/GenBank/DDBJ databases">
        <title>Choanephora cucurbitarum.</title>
        <authorList>
            <person name="Min B."/>
            <person name="Park H."/>
            <person name="Park J.-H."/>
            <person name="Shin H.-D."/>
            <person name="Choi I.-G."/>
        </authorList>
    </citation>
    <scope>NUCLEOTIDE SEQUENCE [LARGE SCALE GENOMIC DNA]</scope>
    <source>
        <strain evidence="3 4">KUS-F28377</strain>
    </source>
</reference>
<evidence type="ECO:0000259" key="2">
    <source>
        <dbReference type="Pfam" id="PF26087"/>
    </source>
</evidence>
<dbReference type="Pfam" id="PF26087">
    <property type="entry name" value="DUF8032"/>
    <property type="match status" value="1"/>
</dbReference>
<protein>
    <recommendedName>
        <fullName evidence="2">DUF8032 domain-containing protein</fullName>
    </recommendedName>
</protein>
<gene>
    <name evidence="3" type="ORF">A0J61_05062</name>
</gene>
<dbReference type="PANTHER" id="PTHR22949:SF0">
    <property type="entry name" value="RE27538P"/>
    <property type="match status" value="1"/>
</dbReference>
<dbReference type="PANTHER" id="PTHR22949">
    <property type="entry name" value="WHITE COLLAR 2 PROTEIN WC2"/>
    <property type="match status" value="1"/>
</dbReference>
<evidence type="ECO:0000313" key="3">
    <source>
        <dbReference type="EMBL" id="OBZ86892.1"/>
    </source>
</evidence>
<keyword evidence="4" id="KW-1185">Reference proteome</keyword>
<feature type="domain" description="DUF8032" evidence="2">
    <location>
        <begin position="272"/>
        <end position="365"/>
    </location>
</feature>
<proteinExistence type="predicted"/>
<dbReference type="InParanoid" id="A0A1C7NCP1"/>
<feature type="compositionally biased region" description="Low complexity" evidence="1">
    <location>
        <begin position="142"/>
        <end position="166"/>
    </location>
</feature>
<dbReference type="STRING" id="101091.A0A1C7NCP1"/>
<feature type="compositionally biased region" description="Low complexity" evidence="1">
    <location>
        <begin position="184"/>
        <end position="208"/>
    </location>
</feature>
<dbReference type="Proteomes" id="UP000093000">
    <property type="component" value="Unassembled WGS sequence"/>
</dbReference>
<feature type="compositionally biased region" description="Basic residues" evidence="1">
    <location>
        <begin position="237"/>
        <end position="246"/>
    </location>
</feature>
<name>A0A1C7NCP1_9FUNG</name>
<dbReference type="EMBL" id="LUGH01000263">
    <property type="protein sequence ID" value="OBZ86892.1"/>
    <property type="molecule type" value="Genomic_DNA"/>
</dbReference>
<feature type="compositionally biased region" description="Polar residues" evidence="1">
    <location>
        <begin position="210"/>
        <end position="221"/>
    </location>
</feature>
<accession>A0A1C7NCP1</accession>